<protein>
    <submittedName>
        <fullName evidence="1">Uncharacterized protein</fullName>
    </submittedName>
</protein>
<sequence length="349" mass="39887">MKKILLITTFIFLSINPLFSQDKKTEDWNIAKPEQKITNAEFSKITVQDLRVDKNDMGFVQKGAFNRYTLIQPVIPLDQQISNLFKEWVTPLPENNKELIIQIRDFYFSELTSGMSETGRFIFRATIFGGSDDQYFLLRKVDEVYNNSSIDVTLQLEREAGLLVSGIVQNAIRQQKPLNDVVYTFNDVTNFESLEKKNIPLYYATTYADGIYKDFQSFSQQKPTDKISEVKENGSTIKIYYLNEKQKKRSARGNYAAVYNGKPYINNGDEFVSLVKKGEDFYFYGYVPKKVSAGKQIGIGIATGVVTTLLTGGIGVAFIPTTENVLYEFRMDFLNGSFKPIEEVKKDKK</sequence>
<name>A0A644SM78_9ZZZZ</name>
<evidence type="ECO:0000313" key="1">
    <source>
        <dbReference type="EMBL" id="MPL55790.1"/>
    </source>
</evidence>
<gene>
    <name evidence="1" type="ORF">SDC9_01272</name>
</gene>
<organism evidence="1">
    <name type="scientific">bioreactor metagenome</name>
    <dbReference type="NCBI Taxonomy" id="1076179"/>
    <lineage>
        <taxon>unclassified sequences</taxon>
        <taxon>metagenomes</taxon>
        <taxon>ecological metagenomes</taxon>
    </lineage>
</organism>
<comment type="caution">
    <text evidence="1">The sequence shown here is derived from an EMBL/GenBank/DDBJ whole genome shotgun (WGS) entry which is preliminary data.</text>
</comment>
<reference evidence="1" key="1">
    <citation type="submission" date="2019-08" db="EMBL/GenBank/DDBJ databases">
        <authorList>
            <person name="Kucharzyk K."/>
            <person name="Murdoch R.W."/>
            <person name="Higgins S."/>
            <person name="Loffler F."/>
        </authorList>
    </citation>
    <scope>NUCLEOTIDE SEQUENCE</scope>
</reference>
<proteinExistence type="predicted"/>
<dbReference type="EMBL" id="VSSQ01000002">
    <property type="protein sequence ID" value="MPL55790.1"/>
    <property type="molecule type" value="Genomic_DNA"/>
</dbReference>
<accession>A0A644SM78</accession>
<dbReference type="AlphaFoldDB" id="A0A644SM78"/>